<sequence>MLELWNRVQGADCNGKEIPEVAKLHDRIGEDRDATNLFPGLQDLHVTRVRNQFSDFLAKTARTFRRELFFIGCSIFI</sequence>
<protein>
    <submittedName>
        <fullName evidence="1">Uncharacterized protein</fullName>
    </submittedName>
</protein>
<organism evidence="1 2">
    <name type="scientific">Brassica rapa subsp. trilocularis</name>
    <dbReference type="NCBI Taxonomy" id="1813537"/>
    <lineage>
        <taxon>Eukaryota</taxon>
        <taxon>Viridiplantae</taxon>
        <taxon>Streptophyta</taxon>
        <taxon>Embryophyta</taxon>
        <taxon>Tracheophyta</taxon>
        <taxon>Spermatophyta</taxon>
        <taxon>Magnoliopsida</taxon>
        <taxon>eudicotyledons</taxon>
        <taxon>Gunneridae</taxon>
        <taxon>Pentapetalae</taxon>
        <taxon>rosids</taxon>
        <taxon>malvids</taxon>
        <taxon>Brassicales</taxon>
        <taxon>Brassicaceae</taxon>
        <taxon>Brassiceae</taxon>
        <taxon>Brassica</taxon>
    </lineage>
</organism>
<gene>
    <name evidence="1" type="primary">A07g502860.1_BraROA</name>
    <name evidence="1" type="ORF">IGI04_026120</name>
</gene>
<dbReference type="EMBL" id="JADBGQ010000009">
    <property type="protein sequence ID" value="KAG5378278.1"/>
    <property type="molecule type" value="Genomic_DNA"/>
</dbReference>
<reference evidence="1 2" key="1">
    <citation type="submission" date="2021-03" db="EMBL/GenBank/DDBJ databases">
        <authorList>
            <person name="King G.J."/>
            <person name="Bancroft I."/>
            <person name="Baten A."/>
            <person name="Bloomfield J."/>
            <person name="Borpatragohain P."/>
            <person name="He Z."/>
            <person name="Irish N."/>
            <person name="Irwin J."/>
            <person name="Liu K."/>
            <person name="Mauleon R.P."/>
            <person name="Moore J."/>
            <person name="Morris R."/>
            <person name="Ostergaard L."/>
            <person name="Wang B."/>
            <person name="Wells R."/>
        </authorList>
    </citation>
    <scope>NUCLEOTIDE SEQUENCE [LARGE SCALE GENOMIC DNA]</scope>
    <source>
        <strain evidence="1">R-o-18</strain>
        <tissue evidence="1">Leaf</tissue>
    </source>
</reference>
<accession>A0ABQ7KV25</accession>
<evidence type="ECO:0000313" key="2">
    <source>
        <dbReference type="Proteomes" id="UP000823674"/>
    </source>
</evidence>
<comment type="caution">
    <text evidence="1">The sequence shown here is derived from an EMBL/GenBank/DDBJ whole genome shotgun (WGS) entry which is preliminary data.</text>
</comment>
<keyword evidence="2" id="KW-1185">Reference proteome</keyword>
<name>A0ABQ7KV25_BRACM</name>
<evidence type="ECO:0000313" key="1">
    <source>
        <dbReference type="EMBL" id="KAG5378278.1"/>
    </source>
</evidence>
<dbReference type="Proteomes" id="UP000823674">
    <property type="component" value="Chromosome A07"/>
</dbReference>
<proteinExistence type="predicted"/>